<dbReference type="EMBL" id="JACJVQ010000015">
    <property type="protein sequence ID" value="MBB6635859.1"/>
    <property type="molecule type" value="Genomic_DNA"/>
</dbReference>
<gene>
    <name evidence="5" type="ORF">H7B67_17195</name>
</gene>
<comment type="similarity">
    <text evidence="1">Belongs to the glycosyltransferase 2 family.</text>
</comment>
<dbReference type="RefSeq" id="WP_185121096.1">
    <property type="nucleotide sequence ID" value="NZ_JACJVQ010000015.1"/>
</dbReference>
<evidence type="ECO:0000259" key="4">
    <source>
        <dbReference type="Pfam" id="PF00535"/>
    </source>
</evidence>
<protein>
    <submittedName>
        <fullName evidence="5">Glycosyltransferase family 2 protein</fullName>
    </submittedName>
</protein>
<dbReference type="InterPro" id="IPR050834">
    <property type="entry name" value="Glycosyltransf_2"/>
</dbReference>
<dbReference type="PANTHER" id="PTHR43685:SF5">
    <property type="entry name" value="GLYCOSYLTRANSFERASE EPSE-RELATED"/>
    <property type="match status" value="1"/>
</dbReference>
<evidence type="ECO:0000256" key="1">
    <source>
        <dbReference type="ARBA" id="ARBA00006739"/>
    </source>
</evidence>
<comment type="caution">
    <text evidence="5">The sequence shown here is derived from an EMBL/GenBank/DDBJ whole genome shotgun (WGS) entry which is preliminary data.</text>
</comment>
<dbReference type="PANTHER" id="PTHR43685">
    <property type="entry name" value="GLYCOSYLTRANSFERASE"/>
    <property type="match status" value="1"/>
</dbReference>
<dbReference type="SUPFAM" id="SSF53448">
    <property type="entry name" value="Nucleotide-diphospho-sugar transferases"/>
    <property type="match status" value="1"/>
</dbReference>
<dbReference type="AlphaFoldDB" id="A0A841SY62"/>
<proteinExistence type="inferred from homology"/>
<dbReference type="InterPro" id="IPR001173">
    <property type="entry name" value="Glyco_trans_2-like"/>
</dbReference>
<evidence type="ECO:0000313" key="5">
    <source>
        <dbReference type="EMBL" id="MBB6635859.1"/>
    </source>
</evidence>
<reference evidence="5 6" key="1">
    <citation type="submission" date="2020-08" db="EMBL/GenBank/DDBJ databases">
        <title>Cohnella phylogeny.</title>
        <authorList>
            <person name="Dunlap C."/>
        </authorList>
    </citation>
    <scope>NUCLEOTIDE SEQUENCE [LARGE SCALE GENOMIC DNA]</scope>
    <source>
        <strain evidence="5 6">DSM 25241</strain>
    </source>
</reference>
<dbReference type="InterPro" id="IPR029044">
    <property type="entry name" value="Nucleotide-diphossugar_trans"/>
</dbReference>
<evidence type="ECO:0000256" key="2">
    <source>
        <dbReference type="ARBA" id="ARBA00022676"/>
    </source>
</evidence>
<dbReference type="Gene3D" id="3.90.550.10">
    <property type="entry name" value="Spore Coat Polysaccharide Biosynthesis Protein SpsA, Chain A"/>
    <property type="match status" value="1"/>
</dbReference>
<sequence length="264" mass="31505">MAKVTVVIPFLNRQKLLVKALRSVFRQTYKDWKVILVDDGSKERYSQRLKRYLRDPRVKLIRNRKNLGQSRSLNAALAVVDTPYMIQLDSDDMFFPNTLELLVKAADKLPKNVAVISGNVLVVWENEKGKVIRKKLKKGRSFSDRYEFLIANRNLIPRFYRTSALRKVGGWPIKDPYKGRYREDMLMLYRLIGRFRFHWIDKNLYIQRVHRSNLTLKRKELHRTVEWSVNNALKRWGGQYRPVFTVTKDGWKKVKKLIPKWKKQ</sequence>
<accession>A0A841SY62</accession>
<dbReference type="GO" id="GO:0016757">
    <property type="term" value="F:glycosyltransferase activity"/>
    <property type="evidence" value="ECO:0007669"/>
    <property type="project" value="UniProtKB-KW"/>
</dbReference>
<dbReference type="Pfam" id="PF00535">
    <property type="entry name" value="Glycos_transf_2"/>
    <property type="match status" value="1"/>
</dbReference>
<keyword evidence="6" id="KW-1185">Reference proteome</keyword>
<name>A0A841SY62_9BACL</name>
<evidence type="ECO:0000256" key="3">
    <source>
        <dbReference type="ARBA" id="ARBA00022679"/>
    </source>
</evidence>
<organism evidence="5 6">
    <name type="scientific">Cohnella thailandensis</name>
    <dbReference type="NCBI Taxonomy" id="557557"/>
    <lineage>
        <taxon>Bacteria</taxon>
        <taxon>Bacillati</taxon>
        <taxon>Bacillota</taxon>
        <taxon>Bacilli</taxon>
        <taxon>Bacillales</taxon>
        <taxon>Paenibacillaceae</taxon>
        <taxon>Cohnella</taxon>
    </lineage>
</organism>
<dbReference type="Proteomes" id="UP000535838">
    <property type="component" value="Unassembled WGS sequence"/>
</dbReference>
<dbReference type="CDD" id="cd00761">
    <property type="entry name" value="Glyco_tranf_GTA_type"/>
    <property type="match status" value="1"/>
</dbReference>
<feature type="domain" description="Glycosyltransferase 2-like" evidence="4">
    <location>
        <begin position="5"/>
        <end position="117"/>
    </location>
</feature>
<keyword evidence="2" id="KW-0328">Glycosyltransferase</keyword>
<evidence type="ECO:0000313" key="6">
    <source>
        <dbReference type="Proteomes" id="UP000535838"/>
    </source>
</evidence>
<keyword evidence="3 5" id="KW-0808">Transferase</keyword>